<dbReference type="GO" id="GO:0009252">
    <property type="term" value="P:peptidoglycan biosynthetic process"/>
    <property type="evidence" value="ECO:0007669"/>
    <property type="project" value="UniProtKB-KW"/>
</dbReference>
<evidence type="ECO:0000256" key="5">
    <source>
        <dbReference type="ARBA" id="ARBA00022475"/>
    </source>
</evidence>
<keyword evidence="5 14" id="KW-1003">Cell membrane</keyword>
<dbReference type="PANTHER" id="PTHR30622">
    <property type="entry name" value="UNDECAPRENYL-DIPHOSPHATASE"/>
    <property type="match status" value="1"/>
</dbReference>
<dbReference type="OrthoDB" id="5290362at2"/>
<name>E1X2L9_HALMS</name>
<protein>
    <recommendedName>
        <fullName evidence="4 14">Undecaprenyl-diphosphatase</fullName>
        <ecNumber evidence="3 14">3.6.1.27</ecNumber>
    </recommendedName>
    <alternativeName>
        <fullName evidence="12 14">Bacitracin resistance protein</fullName>
    </alternativeName>
    <alternativeName>
        <fullName evidence="11 14">Undecaprenyl pyrophosphate phosphatase</fullName>
    </alternativeName>
</protein>
<feature type="transmembrane region" description="Helical" evidence="14">
    <location>
        <begin position="248"/>
        <end position="267"/>
    </location>
</feature>
<evidence type="ECO:0000256" key="9">
    <source>
        <dbReference type="ARBA" id="ARBA00023136"/>
    </source>
</evidence>
<evidence type="ECO:0000256" key="2">
    <source>
        <dbReference type="ARBA" id="ARBA00010621"/>
    </source>
</evidence>
<feature type="transmembrane region" description="Helical" evidence="14">
    <location>
        <begin position="87"/>
        <end position="108"/>
    </location>
</feature>
<dbReference type="NCBIfam" id="TIGR00753">
    <property type="entry name" value="undec_PP_bacA"/>
    <property type="match status" value="1"/>
</dbReference>
<dbReference type="GO" id="GO:0005886">
    <property type="term" value="C:plasma membrane"/>
    <property type="evidence" value="ECO:0007669"/>
    <property type="project" value="UniProtKB-SubCell"/>
</dbReference>
<feature type="transmembrane region" description="Helical" evidence="14">
    <location>
        <begin position="114"/>
        <end position="131"/>
    </location>
</feature>
<evidence type="ECO:0000256" key="10">
    <source>
        <dbReference type="ARBA" id="ARBA00023251"/>
    </source>
</evidence>
<feature type="transmembrane region" description="Helical" evidence="14">
    <location>
        <begin position="188"/>
        <end position="206"/>
    </location>
</feature>
<organism evidence="15 16">
    <name type="scientific">Halobacteriovorax marinus (strain ATCC BAA-682 / DSM 15412 / SJ)</name>
    <name type="common">Bacteriovorax marinus</name>
    <dbReference type="NCBI Taxonomy" id="862908"/>
    <lineage>
        <taxon>Bacteria</taxon>
        <taxon>Pseudomonadati</taxon>
        <taxon>Bdellovibrionota</taxon>
        <taxon>Bacteriovoracia</taxon>
        <taxon>Bacteriovoracales</taxon>
        <taxon>Halobacteriovoraceae</taxon>
        <taxon>Halobacteriovorax</taxon>
    </lineage>
</organism>
<feature type="transmembrane region" description="Helical" evidence="14">
    <location>
        <begin position="218"/>
        <end position="242"/>
    </location>
</feature>
<evidence type="ECO:0000256" key="11">
    <source>
        <dbReference type="ARBA" id="ARBA00032707"/>
    </source>
</evidence>
<keyword evidence="10 14" id="KW-0046">Antibiotic resistance</keyword>
<evidence type="ECO:0000256" key="12">
    <source>
        <dbReference type="ARBA" id="ARBA00032932"/>
    </source>
</evidence>
<sequence>MGIVEASIYGIIQGLTEFLPVSSSGHLALLPSILTIKDPGVSFDLAMHLGTALAIMCYFHRDIYKLIKNAFLLLDFKSPMTSDKRSSLHMIIATFSTGVIALCLKDFAENYGRDNSFIAFNLVFFGALMWISDVKFKEREEGELLKKESWKSALLIGIFQSFALFPGVSRSGITLTTARFLSISRNEASRFSFLLSLPLIIGGALLKYPEIVKGNEAFNLMSCFMGVFVSFVVGLLTIHYFLKFIKKIGLLPFAIYRFIIALLVILIL</sequence>
<keyword evidence="8 14" id="KW-1133">Transmembrane helix</keyword>
<keyword evidence="14" id="KW-0961">Cell wall biogenesis/degradation</keyword>
<dbReference type="HOGENOM" id="CLU_060296_1_0_7"/>
<dbReference type="EMBL" id="FQ312005">
    <property type="protein sequence ID" value="CBW26786.1"/>
    <property type="molecule type" value="Genomic_DNA"/>
</dbReference>
<dbReference type="PANTHER" id="PTHR30622:SF4">
    <property type="entry name" value="UNDECAPRENYL-DIPHOSPHATASE"/>
    <property type="match status" value="1"/>
</dbReference>
<gene>
    <name evidence="14 15" type="primary">uppP</name>
    <name evidence="15" type="ordered locus">BMS_1971</name>
</gene>
<dbReference type="AlphaFoldDB" id="E1X2L9"/>
<comment type="function">
    <text evidence="14">Catalyzes the dephosphorylation of undecaprenyl diphosphate (UPP). Confers resistance to bacitracin.</text>
</comment>
<accession>E1X2L9</accession>
<evidence type="ECO:0000256" key="1">
    <source>
        <dbReference type="ARBA" id="ARBA00004651"/>
    </source>
</evidence>
<dbReference type="Pfam" id="PF02673">
    <property type="entry name" value="BacA"/>
    <property type="match status" value="1"/>
</dbReference>
<comment type="subcellular location">
    <subcellularLocation>
        <location evidence="14">Cell inner membrane</location>
        <topology evidence="14">Multi-pass membrane protein</topology>
    </subcellularLocation>
    <subcellularLocation>
        <location evidence="1">Cell membrane</location>
        <topology evidence="1">Multi-pass membrane protein</topology>
    </subcellularLocation>
</comment>
<keyword evidence="6 14" id="KW-0812">Transmembrane</keyword>
<keyword evidence="14" id="KW-0133">Cell shape</keyword>
<dbReference type="RefSeq" id="WP_014244567.1">
    <property type="nucleotide sequence ID" value="NC_016620.1"/>
</dbReference>
<evidence type="ECO:0000313" key="16">
    <source>
        <dbReference type="Proteomes" id="UP000008963"/>
    </source>
</evidence>
<comment type="catalytic activity">
    <reaction evidence="13 14">
        <text>di-trans,octa-cis-undecaprenyl diphosphate + H2O = di-trans,octa-cis-undecaprenyl phosphate + phosphate + H(+)</text>
        <dbReference type="Rhea" id="RHEA:28094"/>
        <dbReference type="ChEBI" id="CHEBI:15377"/>
        <dbReference type="ChEBI" id="CHEBI:15378"/>
        <dbReference type="ChEBI" id="CHEBI:43474"/>
        <dbReference type="ChEBI" id="CHEBI:58405"/>
        <dbReference type="ChEBI" id="CHEBI:60392"/>
        <dbReference type="EC" id="3.6.1.27"/>
    </reaction>
</comment>
<keyword evidence="16" id="KW-1185">Reference proteome</keyword>
<evidence type="ECO:0000256" key="14">
    <source>
        <dbReference type="HAMAP-Rule" id="MF_01006"/>
    </source>
</evidence>
<proteinExistence type="inferred from homology"/>
<evidence type="ECO:0000256" key="8">
    <source>
        <dbReference type="ARBA" id="ARBA00022989"/>
    </source>
</evidence>
<dbReference type="KEGG" id="bmx:BMS_1971"/>
<dbReference type="HAMAP" id="MF_01006">
    <property type="entry name" value="Undec_diphosphatase"/>
    <property type="match status" value="1"/>
</dbReference>
<keyword evidence="14" id="KW-0997">Cell inner membrane</keyword>
<dbReference type="EC" id="3.6.1.27" evidence="3 14"/>
<dbReference type="STRING" id="862908.BMS_1971"/>
<evidence type="ECO:0000256" key="3">
    <source>
        <dbReference type="ARBA" id="ARBA00012374"/>
    </source>
</evidence>
<feature type="transmembrane region" description="Helical" evidence="14">
    <location>
        <begin position="152"/>
        <end position="168"/>
    </location>
</feature>
<evidence type="ECO:0000256" key="13">
    <source>
        <dbReference type="ARBA" id="ARBA00047594"/>
    </source>
</evidence>
<evidence type="ECO:0000256" key="7">
    <source>
        <dbReference type="ARBA" id="ARBA00022801"/>
    </source>
</evidence>
<comment type="miscellaneous">
    <text evidence="14">Bacitracin is thought to be involved in the inhibition of peptidoglycan synthesis by sequestering undecaprenyl diphosphate, thereby reducing the pool of lipid carrier available.</text>
</comment>
<dbReference type="GO" id="GO:0008360">
    <property type="term" value="P:regulation of cell shape"/>
    <property type="evidence" value="ECO:0007669"/>
    <property type="project" value="UniProtKB-KW"/>
</dbReference>
<evidence type="ECO:0000256" key="6">
    <source>
        <dbReference type="ARBA" id="ARBA00022692"/>
    </source>
</evidence>
<dbReference type="Proteomes" id="UP000008963">
    <property type="component" value="Chromosome"/>
</dbReference>
<dbReference type="InterPro" id="IPR003824">
    <property type="entry name" value="UppP"/>
</dbReference>
<evidence type="ECO:0000256" key="4">
    <source>
        <dbReference type="ARBA" id="ARBA00021581"/>
    </source>
</evidence>
<dbReference type="GO" id="GO:0071555">
    <property type="term" value="P:cell wall organization"/>
    <property type="evidence" value="ECO:0007669"/>
    <property type="project" value="UniProtKB-KW"/>
</dbReference>
<keyword evidence="14" id="KW-0573">Peptidoglycan synthesis</keyword>
<keyword evidence="7 14" id="KW-0378">Hydrolase</keyword>
<evidence type="ECO:0000313" key="15">
    <source>
        <dbReference type="EMBL" id="CBW26786.1"/>
    </source>
</evidence>
<keyword evidence="9 14" id="KW-0472">Membrane</keyword>
<dbReference type="PATRIC" id="fig|862908.3.peg.1871"/>
<dbReference type="eggNOG" id="COG1968">
    <property type="taxonomic scope" value="Bacteria"/>
</dbReference>
<reference evidence="16" key="1">
    <citation type="journal article" date="2013" name="ISME J.">
        <title>A small predatory core genome in the divergent marine Bacteriovorax marinus SJ and the terrestrial Bdellovibrio bacteriovorus.</title>
        <authorList>
            <person name="Crossman L.C."/>
            <person name="Chen H."/>
            <person name="Cerdeno-Tarraga A.M."/>
            <person name="Brooks K."/>
            <person name="Quail M.A."/>
            <person name="Pineiro S.A."/>
            <person name="Hobley L."/>
            <person name="Sockett R.E."/>
            <person name="Bentley S.D."/>
            <person name="Parkhill J."/>
            <person name="Williams H.N."/>
            <person name="Stine O.C."/>
        </authorList>
    </citation>
    <scope>NUCLEOTIDE SEQUENCE [LARGE SCALE GENOMIC DNA]</scope>
    <source>
        <strain evidence="16">ATCC BAA-682 / DSM 15412 / SJ</strain>
    </source>
</reference>
<dbReference type="GO" id="GO:0050380">
    <property type="term" value="F:undecaprenyl-diphosphatase activity"/>
    <property type="evidence" value="ECO:0007669"/>
    <property type="project" value="UniProtKB-UniRule"/>
</dbReference>
<dbReference type="GO" id="GO:0046677">
    <property type="term" value="P:response to antibiotic"/>
    <property type="evidence" value="ECO:0007669"/>
    <property type="project" value="UniProtKB-UniRule"/>
</dbReference>
<comment type="similarity">
    <text evidence="2 14">Belongs to the UppP family.</text>
</comment>